<dbReference type="GO" id="GO:0055085">
    <property type="term" value="P:transmembrane transport"/>
    <property type="evidence" value="ECO:0007669"/>
    <property type="project" value="InterPro"/>
</dbReference>
<evidence type="ECO:0000256" key="3">
    <source>
        <dbReference type="ARBA" id="ARBA00022475"/>
    </source>
</evidence>
<gene>
    <name evidence="9" type="ORF">EVA_14833</name>
</gene>
<comment type="similarity">
    <text evidence="2">Belongs to the MscS (TC 1.A.23) family.</text>
</comment>
<dbReference type="InterPro" id="IPR011066">
    <property type="entry name" value="MscS_channel_C_sf"/>
</dbReference>
<evidence type="ECO:0000256" key="4">
    <source>
        <dbReference type="ARBA" id="ARBA00022692"/>
    </source>
</evidence>
<dbReference type="Gene3D" id="2.30.30.60">
    <property type="match status" value="1"/>
</dbReference>
<comment type="subcellular location">
    <subcellularLocation>
        <location evidence="1">Cell membrane</location>
        <topology evidence="1">Multi-pass membrane protein</topology>
    </subcellularLocation>
</comment>
<protein>
    <submittedName>
        <fullName evidence="9">Protein containing Mechanosensitive ion channel MscS domain protein</fullName>
    </submittedName>
</protein>
<comment type="caution">
    <text evidence="9">The sequence shown here is derived from an EMBL/GenBank/DDBJ whole genome shotgun (WGS) entry which is preliminary data.</text>
</comment>
<reference evidence="9" key="1">
    <citation type="journal article" date="2012" name="PLoS ONE">
        <title>Gene sets for utilization of primary and secondary nutrition supplies in the distal gut of endangered iberian lynx.</title>
        <authorList>
            <person name="Alcaide M."/>
            <person name="Messina E."/>
            <person name="Richter M."/>
            <person name="Bargiela R."/>
            <person name="Peplies J."/>
            <person name="Huws S.A."/>
            <person name="Newbold C.J."/>
            <person name="Golyshin P.N."/>
            <person name="Simon M.A."/>
            <person name="Lopez G."/>
            <person name="Yakimov M.M."/>
            <person name="Ferrer M."/>
        </authorList>
    </citation>
    <scope>NUCLEOTIDE SEQUENCE</scope>
</reference>
<dbReference type="InterPro" id="IPR006685">
    <property type="entry name" value="MscS_channel_2nd"/>
</dbReference>
<dbReference type="Pfam" id="PF21082">
    <property type="entry name" value="MS_channel_3rd"/>
    <property type="match status" value="1"/>
</dbReference>
<evidence type="ECO:0000259" key="8">
    <source>
        <dbReference type="Pfam" id="PF21082"/>
    </source>
</evidence>
<evidence type="ECO:0000256" key="2">
    <source>
        <dbReference type="ARBA" id="ARBA00008017"/>
    </source>
</evidence>
<dbReference type="InterPro" id="IPR023408">
    <property type="entry name" value="MscS_beta-dom_sf"/>
</dbReference>
<dbReference type="EMBL" id="AMCI01004954">
    <property type="protein sequence ID" value="EJW97060.1"/>
    <property type="molecule type" value="Genomic_DNA"/>
</dbReference>
<dbReference type="GO" id="GO:0005886">
    <property type="term" value="C:plasma membrane"/>
    <property type="evidence" value="ECO:0007669"/>
    <property type="project" value="UniProtKB-SubCell"/>
</dbReference>
<organism evidence="9">
    <name type="scientific">gut metagenome</name>
    <dbReference type="NCBI Taxonomy" id="749906"/>
    <lineage>
        <taxon>unclassified sequences</taxon>
        <taxon>metagenomes</taxon>
        <taxon>organismal metagenomes</taxon>
    </lineage>
</organism>
<evidence type="ECO:0000256" key="5">
    <source>
        <dbReference type="ARBA" id="ARBA00022989"/>
    </source>
</evidence>
<dbReference type="InterPro" id="IPR010920">
    <property type="entry name" value="LSM_dom_sf"/>
</dbReference>
<dbReference type="SUPFAM" id="SSF50182">
    <property type="entry name" value="Sm-like ribonucleoproteins"/>
    <property type="match status" value="1"/>
</dbReference>
<feature type="domain" description="Mechanosensitive ion channel MscS C-terminal" evidence="8">
    <location>
        <begin position="82"/>
        <end position="168"/>
    </location>
</feature>
<dbReference type="Gene3D" id="3.30.70.100">
    <property type="match status" value="1"/>
</dbReference>
<evidence type="ECO:0000259" key="7">
    <source>
        <dbReference type="Pfam" id="PF00924"/>
    </source>
</evidence>
<keyword evidence="3" id="KW-1003">Cell membrane</keyword>
<dbReference type="PANTHER" id="PTHR43634:SF2">
    <property type="entry name" value="LOW CONDUCTANCE MECHANOSENSITIVE CHANNEL YNAI"/>
    <property type="match status" value="1"/>
</dbReference>
<evidence type="ECO:0000256" key="6">
    <source>
        <dbReference type="ARBA" id="ARBA00023136"/>
    </source>
</evidence>
<dbReference type="Pfam" id="PF00924">
    <property type="entry name" value="MS_channel_2nd"/>
    <property type="match status" value="1"/>
</dbReference>
<accession>J9CB09</accession>
<dbReference type="InterPro" id="IPR049278">
    <property type="entry name" value="MS_channel_C"/>
</dbReference>
<evidence type="ECO:0000256" key="1">
    <source>
        <dbReference type="ARBA" id="ARBA00004651"/>
    </source>
</evidence>
<evidence type="ECO:0000313" key="9">
    <source>
        <dbReference type="EMBL" id="EJW97060.1"/>
    </source>
</evidence>
<keyword evidence="6" id="KW-0472">Membrane</keyword>
<feature type="domain" description="Mechanosensitive ion channel MscS" evidence="7">
    <location>
        <begin position="10"/>
        <end position="75"/>
    </location>
</feature>
<dbReference type="AlphaFoldDB" id="J9CB09"/>
<proteinExistence type="inferred from homology"/>
<keyword evidence="4" id="KW-0812">Transmembrane</keyword>
<dbReference type="PANTHER" id="PTHR43634">
    <property type="entry name" value="OW CONDUCTANCE MECHANOSENSITIVE CHANNEL"/>
    <property type="match status" value="1"/>
</dbReference>
<name>J9CB09_9ZZZZ</name>
<sequence length="200" mass="22328">MAVAFAAKDALANVFGSLVIVLDKPFKIGDWITANGVEGVVEEISFRSTCVRTFPQELVYIPNSLLSNTPITNFTARQKRRIDFTLGLTYSSTQEQIADFIQRMKDYLSNHPDIYPDVIRVHFINYGASSLDIRVTCYARTGDHVKYLDVLNDVNLAVLELLKKSGVSCAFPSTSVYFETPLHKTAATQAPFPIEEKAKL</sequence>
<keyword evidence="5" id="KW-1133">Transmembrane helix</keyword>
<dbReference type="InterPro" id="IPR045042">
    <property type="entry name" value="YnaI-like"/>
</dbReference>
<dbReference type="SUPFAM" id="SSF82689">
    <property type="entry name" value="Mechanosensitive channel protein MscS (YggB), C-terminal domain"/>
    <property type="match status" value="1"/>
</dbReference>